<evidence type="ECO:0000259" key="1">
    <source>
        <dbReference type="PROSITE" id="PS50222"/>
    </source>
</evidence>
<dbReference type="EMBL" id="WNTK01004340">
    <property type="protein sequence ID" value="KAG9464514.1"/>
    <property type="molecule type" value="Genomic_DNA"/>
</dbReference>
<protein>
    <recommendedName>
        <fullName evidence="1">EF-hand domain-containing protein</fullName>
    </recommendedName>
</protein>
<dbReference type="GO" id="GO:0005509">
    <property type="term" value="F:calcium ion binding"/>
    <property type="evidence" value="ECO:0007669"/>
    <property type="project" value="InterPro"/>
</dbReference>
<accession>A0A8J6E8U3</accession>
<dbReference type="Proteomes" id="UP000770717">
    <property type="component" value="Unassembled WGS sequence"/>
</dbReference>
<evidence type="ECO:0000313" key="3">
    <source>
        <dbReference type="Proteomes" id="UP000770717"/>
    </source>
</evidence>
<organism evidence="2 3">
    <name type="scientific">Eleutherodactylus coqui</name>
    <name type="common">Puerto Rican coqui</name>
    <dbReference type="NCBI Taxonomy" id="57060"/>
    <lineage>
        <taxon>Eukaryota</taxon>
        <taxon>Metazoa</taxon>
        <taxon>Chordata</taxon>
        <taxon>Craniata</taxon>
        <taxon>Vertebrata</taxon>
        <taxon>Euteleostomi</taxon>
        <taxon>Amphibia</taxon>
        <taxon>Batrachia</taxon>
        <taxon>Anura</taxon>
        <taxon>Neobatrachia</taxon>
        <taxon>Hyloidea</taxon>
        <taxon>Eleutherodactylidae</taxon>
        <taxon>Eleutherodactylinae</taxon>
        <taxon>Eleutherodactylus</taxon>
        <taxon>Eleutherodactylus</taxon>
    </lineage>
</organism>
<proteinExistence type="predicted"/>
<gene>
    <name evidence="2" type="ORF">GDO78_019851</name>
</gene>
<comment type="caution">
    <text evidence="2">The sequence shown here is derived from an EMBL/GenBank/DDBJ whole genome shotgun (WGS) entry which is preliminary data.</text>
</comment>
<sequence>MTKMHKLTGRRYSDGSLSIWDGRETVLTDCSRKAKVNNNKKCLPGARSVEQLSEIIRRLVKHDCQALEMNFNATDVRNTRRLTAESLYQLLKRCDVSPDISREEVGQIWKTLILNQDQTVDFFQFIRHFGFSLKSSCFPNAKISPPVRGDVDGLIRSLKLNSDTKIIANILQMKVKLHLDDLWLQFKALDPLNSGYITREEFLDVLQELSPDLTRHQCDTITAKFIDGQNR</sequence>
<dbReference type="InterPro" id="IPR011992">
    <property type="entry name" value="EF-hand-dom_pair"/>
</dbReference>
<dbReference type="PANTHER" id="PTHR20875">
    <property type="entry name" value="EF-HAND CALCIUM-BINDING DOMAIN-CONTAINING PROTEIN 6-RELATED"/>
    <property type="match status" value="1"/>
</dbReference>
<reference evidence="2" key="1">
    <citation type="thesis" date="2020" institute="ProQuest LLC" country="789 East Eisenhower Parkway, Ann Arbor, MI, USA">
        <title>Comparative Genomics and Chromosome Evolution.</title>
        <authorList>
            <person name="Mudd A.B."/>
        </authorList>
    </citation>
    <scope>NUCLEOTIDE SEQUENCE</scope>
    <source>
        <strain evidence="2">HN-11 Male</strain>
        <tissue evidence="2">Kidney and liver</tissue>
    </source>
</reference>
<dbReference type="PROSITE" id="PS50222">
    <property type="entry name" value="EF_HAND_2"/>
    <property type="match status" value="1"/>
</dbReference>
<name>A0A8J6E8U3_ELECQ</name>
<dbReference type="AlphaFoldDB" id="A0A8J6E8U3"/>
<dbReference type="OrthoDB" id="9908476at2759"/>
<dbReference type="Gene3D" id="1.10.238.10">
    <property type="entry name" value="EF-hand"/>
    <property type="match status" value="2"/>
</dbReference>
<dbReference type="InterPro" id="IPR002048">
    <property type="entry name" value="EF_hand_dom"/>
</dbReference>
<keyword evidence="3" id="KW-1185">Reference proteome</keyword>
<dbReference type="SUPFAM" id="SSF47473">
    <property type="entry name" value="EF-hand"/>
    <property type="match status" value="1"/>
</dbReference>
<feature type="domain" description="EF-hand" evidence="1">
    <location>
        <begin position="177"/>
        <end position="212"/>
    </location>
</feature>
<dbReference type="PANTHER" id="PTHR20875:SF8">
    <property type="entry name" value="EF-HAND CALCIUM-BINDING DOMAIN-CONTAINING PROTEIN 6-LIKE"/>
    <property type="match status" value="1"/>
</dbReference>
<dbReference type="InterPro" id="IPR052603">
    <property type="entry name" value="EFCB6"/>
</dbReference>
<evidence type="ECO:0000313" key="2">
    <source>
        <dbReference type="EMBL" id="KAG9464514.1"/>
    </source>
</evidence>